<dbReference type="OrthoDB" id="9791397at2"/>
<evidence type="ECO:0000259" key="5">
    <source>
        <dbReference type="Pfam" id="PF12705"/>
    </source>
</evidence>
<dbReference type="Pfam" id="PF12705">
    <property type="entry name" value="PDDEXK_1"/>
    <property type="match status" value="1"/>
</dbReference>
<dbReference type="InterPro" id="IPR038726">
    <property type="entry name" value="PDDEXK_AddAB-type"/>
</dbReference>
<dbReference type="EMBL" id="MOMC01000002">
    <property type="protein sequence ID" value="ONH33838.1"/>
    <property type="molecule type" value="Genomic_DNA"/>
</dbReference>
<keyword evidence="1" id="KW-0227">DNA damage</keyword>
<keyword evidence="7" id="KW-1185">Reference proteome</keyword>
<evidence type="ECO:0000256" key="1">
    <source>
        <dbReference type="ARBA" id="ARBA00022763"/>
    </source>
</evidence>
<reference evidence="7" key="1">
    <citation type="submission" date="2016-10" db="EMBL/GenBank/DDBJ databases">
        <title>Frankia sp. NRRL B-16386 Genome sequencing.</title>
        <authorList>
            <person name="Ghodhbane-Gtari F."/>
            <person name="Swanson E."/>
            <person name="Gueddou A."/>
            <person name="Hezbri K."/>
            <person name="Ktari K."/>
            <person name="Nouioui I."/>
            <person name="Morris K."/>
            <person name="Simpson S."/>
            <person name="Abebe-Akele F."/>
            <person name="Thomas K."/>
            <person name="Gtari M."/>
            <person name="Tisa L.S."/>
        </authorList>
    </citation>
    <scope>NUCLEOTIDE SEQUENCE [LARGE SCALE GENOMIC DNA]</scope>
    <source>
        <strain evidence="7">NRRL B-16386</strain>
    </source>
</reference>
<evidence type="ECO:0000256" key="4">
    <source>
        <dbReference type="SAM" id="MobiDB-lite"/>
    </source>
</evidence>
<dbReference type="GO" id="GO:0006281">
    <property type="term" value="P:DNA repair"/>
    <property type="evidence" value="ECO:0007669"/>
    <property type="project" value="UniProtKB-KW"/>
</dbReference>
<dbReference type="InterPro" id="IPR011335">
    <property type="entry name" value="Restrct_endonuc-II-like"/>
</dbReference>
<keyword evidence="3" id="KW-0234">DNA repair</keyword>
<dbReference type="Gene3D" id="3.90.320.10">
    <property type="match status" value="1"/>
</dbReference>
<feature type="region of interest" description="Disordered" evidence="4">
    <location>
        <begin position="263"/>
        <end position="301"/>
    </location>
</feature>
<comment type="caution">
    <text evidence="6">The sequence shown here is derived from an EMBL/GenBank/DDBJ whole genome shotgun (WGS) entry which is preliminary data.</text>
</comment>
<evidence type="ECO:0000313" key="6">
    <source>
        <dbReference type="EMBL" id="ONH33838.1"/>
    </source>
</evidence>
<feature type="compositionally biased region" description="Gly residues" evidence="4">
    <location>
        <begin position="283"/>
        <end position="295"/>
    </location>
</feature>
<sequence>MAQLLLDGMPRRLFSCTPTRLASFEDCPRRYRMTYIDRPAPPKGPPWAHTSLGVSAHNALHRWWDEPEPRRTPARAAELLRAGWIQDGWRDDEQSAAARERAAAMCERYAAGLDPARPPRAVERQVATRTEILALHGRVDRLDERDGELVVVDYKTGRRPPEEGEARTSPALALYAFAAERMLRQRCRQVELHHLPTGRVVVAEHTDESLARHIRRAESVAVDAAAATERFAAGQPADVAFPPRPGPLCSWCDFRRHCPEGQAAGPELTPWAGAERFADAGGESTGGRSTGGESTGGQPLD</sequence>
<evidence type="ECO:0000256" key="3">
    <source>
        <dbReference type="ARBA" id="ARBA00023204"/>
    </source>
</evidence>
<dbReference type="AlphaFoldDB" id="A0A1V2IL29"/>
<gene>
    <name evidence="6" type="ORF">BL253_00540</name>
</gene>
<feature type="domain" description="PD-(D/E)XK endonuclease-like" evidence="5">
    <location>
        <begin position="17"/>
        <end position="259"/>
    </location>
</feature>
<evidence type="ECO:0000313" key="7">
    <source>
        <dbReference type="Proteomes" id="UP000188929"/>
    </source>
</evidence>
<evidence type="ECO:0000256" key="2">
    <source>
        <dbReference type="ARBA" id="ARBA00022806"/>
    </source>
</evidence>
<proteinExistence type="predicted"/>
<name>A0A1V2IL29_9ACTN</name>
<dbReference type="RefSeq" id="WP_076812315.1">
    <property type="nucleotide sequence ID" value="NZ_MOMC01000002.1"/>
</dbReference>
<keyword evidence="2" id="KW-0378">Hydrolase</keyword>
<dbReference type="GO" id="GO:0004386">
    <property type="term" value="F:helicase activity"/>
    <property type="evidence" value="ECO:0007669"/>
    <property type="project" value="UniProtKB-KW"/>
</dbReference>
<dbReference type="STRING" id="1834516.BL253_00540"/>
<keyword evidence="2" id="KW-0067">ATP-binding</keyword>
<protein>
    <submittedName>
        <fullName evidence="6">Recombinase RecB</fullName>
    </submittedName>
</protein>
<organism evidence="6 7">
    <name type="scientific">Pseudofrankia asymbiotica</name>
    <dbReference type="NCBI Taxonomy" id="1834516"/>
    <lineage>
        <taxon>Bacteria</taxon>
        <taxon>Bacillati</taxon>
        <taxon>Actinomycetota</taxon>
        <taxon>Actinomycetes</taxon>
        <taxon>Frankiales</taxon>
        <taxon>Frankiaceae</taxon>
        <taxon>Pseudofrankia</taxon>
    </lineage>
</organism>
<keyword evidence="2" id="KW-0547">Nucleotide-binding</keyword>
<keyword evidence="2" id="KW-0347">Helicase</keyword>
<accession>A0A1V2IL29</accession>
<dbReference type="SUPFAM" id="SSF52980">
    <property type="entry name" value="Restriction endonuclease-like"/>
    <property type="match status" value="1"/>
</dbReference>
<dbReference type="InterPro" id="IPR011604">
    <property type="entry name" value="PDDEXK-like_dom_sf"/>
</dbReference>
<dbReference type="Proteomes" id="UP000188929">
    <property type="component" value="Unassembled WGS sequence"/>
</dbReference>